<dbReference type="Pfam" id="PF00041">
    <property type="entry name" value="fn3"/>
    <property type="match status" value="1"/>
</dbReference>
<protein>
    <recommendedName>
        <fullName evidence="1">Fibronectin type-III domain-containing protein</fullName>
    </recommendedName>
</protein>
<evidence type="ECO:0000259" key="1">
    <source>
        <dbReference type="PROSITE" id="PS50853"/>
    </source>
</evidence>
<dbReference type="SUPFAM" id="SSF49265">
    <property type="entry name" value="Fibronectin type III"/>
    <property type="match status" value="1"/>
</dbReference>
<dbReference type="PANTHER" id="PTHR42976:SF1">
    <property type="entry name" value="GH18 DOMAIN-CONTAINING PROTEIN-RELATED"/>
    <property type="match status" value="1"/>
</dbReference>
<dbReference type="CDD" id="cd00063">
    <property type="entry name" value="FN3"/>
    <property type="match status" value="1"/>
</dbReference>
<evidence type="ECO:0000313" key="2">
    <source>
        <dbReference type="EMBL" id="AZT39671.1"/>
    </source>
</evidence>
<dbReference type="InterPro" id="IPR017853">
    <property type="entry name" value="GH"/>
</dbReference>
<geneLocation type="plasmid" evidence="3">
    <name>pRSE40</name>
</geneLocation>
<dbReference type="EMBL" id="CP034699">
    <property type="protein sequence ID" value="AZT44429.1"/>
    <property type="molecule type" value="Genomic_DNA"/>
</dbReference>
<dbReference type="EMBL" id="CP034710">
    <property type="protein sequence ID" value="AZT39671.1"/>
    <property type="molecule type" value="Genomic_DNA"/>
</dbReference>
<organism evidence="3">
    <name type="scientific">Salmonella enterica subsp. enterica serovar Karamoja</name>
    <dbReference type="NCBI Taxonomy" id="2500153"/>
    <lineage>
        <taxon>Bacteria</taxon>
        <taxon>Pseudomonadati</taxon>
        <taxon>Pseudomonadota</taxon>
        <taxon>Gammaproteobacteria</taxon>
        <taxon>Enterobacterales</taxon>
        <taxon>Enterobacteriaceae</taxon>
        <taxon>Salmonella</taxon>
    </lineage>
</organism>
<dbReference type="Gene3D" id="2.60.40.10">
    <property type="entry name" value="Immunoglobulins"/>
    <property type="match status" value="1"/>
</dbReference>
<reference evidence="3" key="1">
    <citation type="submission" date="2018-12" db="EMBL/GenBank/DDBJ databases">
        <title>Complete genome sequences of twenty non-typhoidal Salmonella isolates from Rwanda.</title>
        <authorList>
            <person name="Byukusenge M."/>
            <person name="Li L."/>
            <person name="Subhashinie K."/>
            <person name="Nzayirambaho M."/>
            <person name="Kuchipudi S.V."/>
            <person name="Jayarao B.M."/>
        </authorList>
    </citation>
    <scope>NUCLEOTIDE SEQUENCE</scope>
    <source>
        <strain evidence="2">RSE21</strain>
        <strain evidence="3">RSE40</strain>
        <plasmid evidence="2">pRSE21</plasmid>
        <plasmid evidence="3">pRSE40</plasmid>
    </source>
</reference>
<dbReference type="InterPro" id="IPR012291">
    <property type="entry name" value="CBM2_carb-bd_dom_sf"/>
</dbReference>
<dbReference type="InterPro" id="IPR052750">
    <property type="entry name" value="GH18_Chitinase"/>
</dbReference>
<proteinExistence type="predicted"/>
<dbReference type="SUPFAM" id="SSF51445">
    <property type="entry name" value="(Trans)glycosidases"/>
    <property type="match status" value="1"/>
</dbReference>
<dbReference type="GO" id="GO:0004553">
    <property type="term" value="F:hydrolase activity, hydrolyzing O-glycosyl compounds"/>
    <property type="evidence" value="ECO:0007669"/>
    <property type="project" value="InterPro"/>
</dbReference>
<evidence type="ECO:0000313" key="3">
    <source>
        <dbReference type="EMBL" id="AZT44429.1"/>
    </source>
</evidence>
<dbReference type="PROSITE" id="PS50853">
    <property type="entry name" value="FN3"/>
    <property type="match status" value="1"/>
</dbReference>
<dbReference type="GO" id="GO:0030247">
    <property type="term" value="F:polysaccharide binding"/>
    <property type="evidence" value="ECO:0007669"/>
    <property type="project" value="InterPro"/>
</dbReference>
<dbReference type="AlphaFoldDB" id="A0A3Q9MZR2"/>
<dbReference type="Gene3D" id="2.60.40.290">
    <property type="match status" value="1"/>
</dbReference>
<keyword evidence="3" id="KW-0614">Plasmid</keyword>
<sequence length="515" mass="56297">MKSVNQSVIAYPQWDGSVEEPYYDRCTVRLYNMTDKDIENPTISFTLAEGQSPSEDANFNYTKNGNIITGHLTDETTIPANQQYVSFSIGINGGDDVGPLPSNFVVNDESADAPADAVAPSVPANIIVTDIGSEEASLSWDASTDNTLVIGYVVNYTAGTVTNTLEIETNNAILTDLTKRTEYSVTVQAKDCANNLSEPSETITFKTKALVPDAGPYDLSVAPYIDYMAWPQLTAEECFESTGIKNFTLAFIVAGTDDEGNVFPSWGGQSDTAYDARTGTLAKDDIASLREAGGDVVISFGGASGTILEEAITDTDVLITMYQQVIDNYQLKYIDFDFEGSALALPDALTRHVLVIEAIMDANPTLQVSYTLPVDGQTEEANQGLSPYGVEFIAMLAEADILPSMINGMTMDFGQDAPEDMFTGVQYSLEGLHRQVMANWPELSSEEVWRRMGATPMFGQNDVESQTFSTENQSQLLEYAKEQNLGMLAGWSENRDHDMFSWAYSLIIADYKHVD</sequence>
<gene>
    <name evidence="3" type="ORF">EL007_24560</name>
    <name evidence="2" type="ORF">ELZ88_24380</name>
</gene>
<feature type="domain" description="Fibronectin type-III" evidence="1">
    <location>
        <begin position="122"/>
        <end position="210"/>
    </location>
</feature>
<accession>A0A3Q9MZR2</accession>
<dbReference type="InterPro" id="IPR013783">
    <property type="entry name" value="Ig-like_fold"/>
</dbReference>
<dbReference type="Gene3D" id="3.20.20.80">
    <property type="entry name" value="Glycosidases"/>
    <property type="match status" value="1"/>
</dbReference>
<dbReference type="PANTHER" id="PTHR42976">
    <property type="entry name" value="BIFUNCTIONAL CHITINASE/LYSOZYME-RELATED"/>
    <property type="match status" value="1"/>
</dbReference>
<dbReference type="CDD" id="cd06543">
    <property type="entry name" value="GH18_PF-ChiA-like"/>
    <property type="match status" value="1"/>
</dbReference>
<dbReference type="InterPro" id="IPR036116">
    <property type="entry name" value="FN3_sf"/>
</dbReference>
<dbReference type="RefSeq" id="WP_168445674.1">
    <property type="nucleotide sequence ID" value="NZ_CP034699.1"/>
</dbReference>
<name>A0A3Q9MZR2_SALET</name>
<geneLocation type="plasmid" evidence="2">
    <name>pRSE21</name>
</geneLocation>
<dbReference type="SMART" id="SM00060">
    <property type="entry name" value="FN3"/>
    <property type="match status" value="1"/>
</dbReference>
<dbReference type="InterPro" id="IPR003961">
    <property type="entry name" value="FN3_dom"/>
</dbReference>